<evidence type="ECO:0000313" key="4">
    <source>
        <dbReference type="Proteomes" id="UP000239649"/>
    </source>
</evidence>
<keyword evidence="2" id="KW-1133">Transmembrane helix</keyword>
<keyword evidence="1" id="KW-0808">Transferase</keyword>
<dbReference type="SUPFAM" id="SSF53448">
    <property type="entry name" value="Nucleotide-diphospho-sugar transferases"/>
    <property type="match status" value="1"/>
</dbReference>
<dbReference type="GO" id="GO:0000030">
    <property type="term" value="F:mannosyltransferase activity"/>
    <property type="evidence" value="ECO:0007669"/>
    <property type="project" value="TreeGrafter"/>
</dbReference>
<feature type="transmembrane region" description="Helical" evidence="2">
    <location>
        <begin position="270"/>
        <end position="286"/>
    </location>
</feature>
<organism evidence="3 4">
    <name type="scientific">Micractinium conductrix</name>
    <dbReference type="NCBI Taxonomy" id="554055"/>
    <lineage>
        <taxon>Eukaryota</taxon>
        <taxon>Viridiplantae</taxon>
        <taxon>Chlorophyta</taxon>
        <taxon>core chlorophytes</taxon>
        <taxon>Trebouxiophyceae</taxon>
        <taxon>Chlorellales</taxon>
        <taxon>Chlorellaceae</taxon>
        <taxon>Chlorella clade</taxon>
        <taxon>Micractinium</taxon>
    </lineage>
</organism>
<dbReference type="GO" id="GO:0051999">
    <property type="term" value="P:mannosyl-inositol phosphorylceramide biosynthetic process"/>
    <property type="evidence" value="ECO:0007669"/>
    <property type="project" value="TreeGrafter"/>
</dbReference>
<dbReference type="InterPro" id="IPR051706">
    <property type="entry name" value="Glycosyltransferase_domain"/>
</dbReference>
<dbReference type="InterPro" id="IPR029044">
    <property type="entry name" value="Nucleotide-diphossugar_trans"/>
</dbReference>
<feature type="transmembrane region" description="Helical" evidence="2">
    <location>
        <begin position="543"/>
        <end position="565"/>
    </location>
</feature>
<name>A0A2P6VDA9_9CHLO</name>
<gene>
    <name evidence="3" type="ORF">C2E20_4483</name>
</gene>
<evidence type="ECO:0000256" key="2">
    <source>
        <dbReference type="SAM" id="Phobius"/>
    </source>
</evidence>
<keyword evidence="2" id="KW-0812">Transmembrane</keyword>
<dbReference type="GO" id="GO:0016020">
    <property type="term" value="C:membrane"/>
    <property type="evidence" value="ECO:0007669"/>
    <property type="project" value="GOC"/>
</dbReference>
<dbReference type="OrthoDB" id="3647at2759"/>
<dbReference type="AlphaFoldDB" id="A0A2P6VDA9"/>
<evidence type="ECO:0000256" key="1">
    <source>
        <dbReference type="ARBA" id="ARBA00022679"/>
    </source>
</evidence>
<dbReference type="InterPro" id="IPR007577">
    <property type="entry name" value="GlycoTrfase_DXD_sugar-bd_CS"/>
</dbReference>
<protein>
    <submittedName>
        <fullName evidence="3">Glycosyltransferase family 32</fullName>
    </submittedName>
</protein>
<dbReference type="EMBL" id="LHPF02000011">
    <property type="protein sequence ID" value="PSC72078.1"/>
    <property type="molecule type" value="Genomic_DNA"/>
</dbReference>
<comment type="caution">
    <text evidence="3">The sequence shown here is derived from an EMBL/GenBank/DDBJ whole genome shotgun (WGS) entry which is preliminary data.</text>
</comment>
<keyword evidence="2" id="KW-0472">Membrane</keyword>
<accession>A0A2P6VDA9</accession>
<sequence>MCARPAHAQAQHAEAEAEADAEQLYTDPFAQQRKQLGARVVRHLAGIEPCPDLQDGVRLLPVHVEAPAAWHDLAAGVAAHGASALHAALAPRRLRVPSFGTLAHCGCHLTSTTVARRFRSRQLNACLALLFEQAPAAAALAGLPPIELSRWDLHHGHLFYERGSAQLGLLLHAREYPAATADFDVCLGNCQAGGAPPYEQRAQQLRNLLWLGGRLACLDLAAPALHPLLMPGLEAACTVLESDLGLPLGCDVNYFCEVVGRKSAERRRRLLLAAGVLAVLLLWPWLSLLTSAAYCYTWWALAPEIHWAPTPGEPAAAVDGDAAAGGGGGGGGVPKVIHQTWKDADIPQKWQKARQSCIDLHPDYEYKLWTDADGLQFITEHYPWFLPTYLSYPYAIQRVDVVRYFILHHHGGVYLDLDVGCLKRLDFMLHANFTAPNTNPVGISNDIMAAAPGAPYLGYALQRLRHWNRWMGIKYIQVMFSTGPMFLTVQYSMFPRRSGVAVVSRPVYGKYEQGPQAAFYHLHGSSWHANDAQFIFWMNRHKLTLAVLGVLAAAALAGTAVLRFTRQAARARALKLEE</sequence>
<keyword evidence="4" id="KW-1185">Reference proteome</keyword>
<dbReference type="PANTHER" id="PTHR32385">
    <property type="entry name" value="MANNOSYL PHOSPHORYLINOSITOL CERAMIDE SYNTHASE"/>
    <property type="match status" value="1"/>
</dbReference>
<proteinExistence type="predicted"/>
<dbReference type="PANTHER" id="PTHR32385:SF15">
    <property type="entry name" value="INOSITOL PHOSPHOCERAMIDE MANNOSYLTRANSFERASE 1"/>
    <property type="match status" value="1"/>
</dbReference>
<reference evidence="3 4" key="1">
    <citation type="journal article" date="2018" name="Plant J.">
        <title>Genome sequences of Chlorella sorokiniana UTEX 1602 and Micractinium conductrix SAG 241.80: implications to maltose excretion by a green alga.</title>
        <authorList>
            <person name="Arriola M.B."/>
            <person name="Velmurugan N."/>
            <person name="Zhang Y."/>
            <person name="Plunkett M.H."/>
            <person name="Hondzo H."/>
            <person name="Barney B.M."/>
        </authorList>
    </citation>
    <scope>NUCLEOTIDE SEQUENCE [LARGE SCALE GENOMIC DNA]</scope>
    <source>
        <strain evidence="3 4">SAG 241.80</strain>
    </source>
</reference>
<evidence type="ECO:0000313" key="3">
    <source>
        <dbReference type="EMBL" id="PSC72078.1"/>
    </source>
</evidence>
<dbReference type="Proteomes" id="UP000239649">
    <property type="component" value="Unassembled WGS sequence"/>
</dbReference>
<dbReference type="Pfam" id="PF04488">
    <property type="entry name" value="Gly_transf_sug"/>
    <property type="match status" value="1"/>
</dbReference>
<dbReference type="Gene3D" id="3.90.550.20">
    <property type="match status" value="1"/>
</dbReference>